<name>A0A0V0GQ22_SOLCH</name>
<accession>A0A0V0GQ22</accession>
<feature type="region of interest" description="Disordered" evidence="1">
    <location>
        <begin position="1"/>
        <end position="23"/>
    </location>
</feature>
<evidence type="ECO:0000313" key="2">
    <source>
        <dbReference type="EMBL" id="JAP10120.1"/>
    </source>
</evidence>
<reference evidence="2" key="1">
    <citation type="submission" date="2015-12" db="EMBL/GenBank/DDBJ databases">
        <title>Gene expression during late stages of embryo sac development: a critical building block for successful pollen-pistil interactions.</title>
        <authorList>
            <person name="Liu Y."/>
            <person name="Joly V."/>
            <person name="Sabar M."/>
            <person name="Matton D.P."/>
        </authorList>
    </citation>
    <scope>NUCLEOTIDE SEQUENCE</scope>
</reference>
<dbReference type="AlphaFoldDB" id="A0A0V0GQ22"/>
<organism evidence="2">
    <name type="scientific">Solanum chacoense</name>
    <name type="common">Chaco potato</name>
    <dbReference type="NCBI Taxonomy" id="4108"/>
    <lineage>
        <taxon>Eukaryota</taxon>
        <taxon>Viridiplantae</taxon>
        <taxon>Streptophyta</taxon>
        <taxon>Embryophyta</taxon>
        <taxon>Tracheophyta</taxon>
        <taxon>Spermatophyta</taxon>
        <taxon>Magnoliopsida</taxon>
        <taxon>eudicotyledons</taxon>
        <taxon>Gunneridae</taxon>
        <taxon>Pentapetalae</taxon>
        <taxon>asterids</taxon>
        <taxon>lamiids</taxon>
        <taxon>Solanales</taxon>
        <taxon>Solanaceae</taxon>
        <taxon>Solanoideae</taxon>
        <taxon>Solaneae</taxon>
        <taxon>Solanum</taxon>
    </lineage>
</organism>
<proteinExistence type="predicted"/>
<sequence>MRYAPVSRSSLSSPEIPPLRQPIITDPETQDTYLLNLDIGSFSHGFGAVYRALYTEHKSDTEIPIKSGYVTLKIIDMNESETESRHLWRQGKAGLTDTPYGKIIGSKRIFSAVTNIFSDNDELLCVVLPYMSEGSLRYILSTRPQKNYQRNSFLLFLNKYLLL</sequence>
<evidence type="ECO:0000256" key="1">
    <source>
        <dbReference type="SAM" id="MobiDB-lite"/>
    </source>
</evidence>
<dbReference type="EMBL" id="GEDG01033702">
    <property type="protein sequence ID" value="JAP10120.1"/>
    <property type="molecule type" value="Transcribed_RNA"/>
</dbReference>
<protein>
    <submittedName>
        <fullName evidence="2">Putative ovule protein</fullName>
    </submittedName>
</protein>